<protein>
    <submittedName>
        <fullName evidence="2">Uncharacterized protein</fullName>
    </submittedName>
</protein>
<dbReference type="EMBL" id="OD010422">
    <property type="protein sequence ID" value="CAD7416090.1"/>
    <property type="molecule type" value="Genomic_DNA"/>
</dbReference>
<reference evidence="2" key="1">
    <citation type="submission" date="2020-11" db="EMBL/GenBank/DDBJ databases">
        <authorList>
            <person name="Tran Van P."/>
        </authorList>
    </citation>
    <scope>NUCLEOTIDE SEQUENCE</scope>
</reference>
<gene>
    <name evidence="2" type="ORF">TPSB3V08_LOCUS10791</name>
</gene>
<feature type="compositionally biased region" description="Basic and acidic residues" evidence="1">
    <location>
        <begin position="1"/>
        <end position="23"/>
    </location>
</feature>
<evidence type="ECO:0000256" key="1">
    <source>
        <dbReference type="SAM" id="MobiDB-lite"/>
    </source>
</evidence>
<feature type="compositionally biased region" description="Basic residues" evidence="1">
    <location>
        <begin position="59"/>
        <end position="68"/>
    </location>
</feature>
<feature type="compositionally biased region" description="Polar residues" evidence="1">
    <location>
        <begin position="31"/>
        <end position="42"/>
    </location>
</feature>
<sequence>MKVAKQEERVKKYQKELMSRSETFKQPLERSASTTRIPTPASSRRPLRTQLDENSSSRRSSRQRKKCVKQILPPPMAVSSDFEEESEEKEKKKSSRRKLYNHTDEEVHLTGINVQEPESTVHSPNTMIKHNLRTRRML</sequence>
<proteinExistence type="predicted"/>
<name>A0A7R9DJX2_TIMPO</name>
<feature type="region of interest" description="Disordered" evidence="1">
    <location>
        <begin position="1"/>
        <end position="103"/>
    </location>
</feature>
<accession>A0A7R9DJX2</accession>
<organism evidence="2">
    <name type="scientific">Timema poppense</name>
    <name type="common">Walking stick</name>
    <dbReference type="NCBI Taxonomy" id="170557"/>
    <lineage>
        <taxon>Eukaryota</taxon>
        <taxon>Metazoa</taxon>
        <taxon>Ecdysozoa</taxon>
        <taxon>Arthropoda</taxon>
        <taxon>Hexapoda</taxon>
        <taxon>Insecta</taxon>
        <taxon>Pterygota</taxon>
        <taxon>Neoptera</taxon>
        <taxon>Polyneoptera</taxon>
        <taxon>Phasmatodea</taxon>
        <taxon>Timematodea</taxon>
        <taxon>Timematoidea</taxon>
        <taxon>Timematidae</taxon>
        <taxon>Timema</taxon>
    </lineage>
</organism>
<dbReference type="AlphaFoldDB" id="A0A7R9DJX2"/>
<evidence type="ECO:0000313" key="2">
    <source>
        <dbReference type="EMBL" id="CAD7416090.1"/>
    </source>
</evidence>